<dbReference type="EMBL" id="RZUL01000002">
    <property type="protein sequence ID" value="RVT41709.1"/>
    <property type="molecule type" value="Genomic_DNA"/>
</dbReference>
<proteinExistence type="predicted"/>
<comment type="caution">
    <text evidence="1">The sequence shown here is derived from an EMBL/GenBank/DDBJ whole genome shotgun (WGS) entry which is preliminary data.</text>
</comment>
<name>A0A437J873_9SPHN</name>
<evidence type="ECO:0000313" key="1">
    <source>
        <dbReference type="EMBL" id="RVT41709.1"/>
    </source>
</evidence>
<dbReference type="RefSeq" id="WP_164847382.1">
    <property type="nucleotide sequence ID" value="NZ_RZUL01000002.1"/>
</dbReference>
<accession>A0A437J873</accession>
<gene>
    <name evidence="1" type="ORF">ENE74_05310</name>
</gene>
<organism evidence="1 2">
    <name type="scientific">Sphingobium algorifonticola</name>
    <dbReference type="NCBI Taxonomy" id="2008318"/>
    <lineage>
        <taxon>Bacteria</taxon>
        <taxon>Pseudomonadati</taxon>
        <taxon>Pseudomonadota</taxon>
        <taxon>Alphaproteobacteria</taxon>
        <taxon>Sphingomonadales</taxon>
        <taxon>Sphingomonadaceae</taxon>
        <taxon>Sphingobium</taxon>
    </lineage>
</organism>
<sequence>MKQDRKVCDMVAFLKSGLFVRFMGGFLLGLVGVVTLNPADAQPRPDDLSAAPIQQERSYDIL</sequence>
<reference evidence="1 2" key="1">
    <citation type="submission" date="2019-01" db="EMBL/GenBank/DDBJ databases">
        <authorList>
            <person name="Chen W.-M."/>
        </authorList>
    </citation>
    <scope>NUCLEOTIDE SEQUENCE [LARGE SCALE GENOMIC DNA]</scope>
    <source>
        <strain evidence="1 2">TLA-22</strain>
    </source>
</reference>
<dbReference type="Proteomes" id="UP000282977">
    <property type="component" value="Unassembled WGS sequence"/>
</dbReference>
<evidence type="ECO:0000313" key="2">
    <source>
        <dbReference type="Proteomes" id="UP000282977"/>
    </source>
</evidence>
<protein>
    <submittedName>
        <fullName evidence="1">Uncharacterized protein</fullName>
    </submittedName>
</protein>
<keyword evidence="2" id="KW-1185">Reference proteome</keyword>
<dbReference type="AlphaFoldDB" id="A0A437J873"/>